<keyword evidence="1" id="KW-0812">Transmembrane</keyword>
<reference evidence="3 4" key="1">
    <citation type="journal article" date="2020" name="G3 (Bethesda)">
        <title>Improved Reference Genome for Cyclotella cryptica CCMP332, a Model for Cell Wall Morphogenesis, Salinity Adaptation, and Lipid Production in Diatoms (Bacillariophyta).</title>
        <authorList>
            <person name="Roberts W.R."/>
            <person name="Downey K.M."/>
            <person name="Ruck E.C."/>
            <person name="Traller J.C."/>
            <person name="Alverson A.J."/>
        </authorList>
    </citation>
    <scope>NUCLEOTIDE SEQUENCE [LARGE SCALE GENOMIC DNA]</scope>
    <source>
        <strain evidence="3 4">CCMP332</strain>
    </source>
</reference>
<comment type="caution">
    <text evidence="3">The sequence shown here is derived from an EMBL/GenBank/DDBJ whole genome shotgun (WGS) entry which is preliminary data.</text>
</comment>
<feature type="signal peptide" evidence="2">
    <location>
        <begin position="1"/>
        <end position="19"/>
    </location>
</feature>
<feature type="transmembrane region" description="Helical" evidence="1">
    <location>
        <begin position="212"/>
        <end position="231"/>
    </location>
</feature>
<feature type="transmembrane region" description="Helical" evidence="1">
    <location>
        <begin position="327"/>
        <end position="348"/>
    </location>
</feature>
<feature type="transmembrane region" description="Helical" evidence="1">
    <location>
        <begin position="131"/>
        <end position="151"/>
    </location>
</feature>
<keyword evidence="1" id="KW-0472">Membrane</keyword>
<proteinExistence type="predicted"/>
<organism evidence="3 4">
    <name type="scientific">Cyclotella cryptica</name>
    <dbReference type="NCBI Taxonomy" id="29204"/>
    <lineage>
        <taxon>Eukaryota</taxon>
        <taxon>Sar</taxon>
        <taxon>Stramenopiles</taxon>
        <taxon>Ochrophyta</taxon>
        <taxon>Bacillariophyta</taxon>
        <taxon>Coscinodiscophyceae</taxon>
        <taxon>Thalassiosirophycidae</taxon>
        <taxon>Stephanodiscales</taxon>
        <taxon>Stephanodiscaceae</taxon>
        <taxon>Cyclotella</taxon>
    </lineage>
</organism>
<evidence type="ECO:0000256" key="1">
    <source>
        <dbReference type="SAM" id="Phobius"/>
    </source>
</evidence>
<sequence>MFAFSFFLSVLCWCYCCDSAVVWYHLPQWKVAHAFIPTVSNAKTSLTRAMSLDRWKARGFVPTLGSRMERTLTSREMLPPTNSIAATALSNSQAAVAASMAKKLYPASMIGTLGEAYFRTRKEMGCPRGAVVGYMAQIFTILISIPMISIVKSSSPDIHSILQVDWLHFIETVLFWASIHVQCMSFREAVGAVERGDPSLPASALHYKPKTISVLLLFGVTFAIAMGHYFANPSSWQHTELFGGWFNPPTPGRDFRLSGELSLLTWIFHWSMIMDYIMQLRCMWRWGDLTGNEKWKLYTLLHLPACLVNGIVLINHLHRDQIIALRLLHPILVFLGSIATCYGSYVVAHINGWNVVGRNANKTVDGMAYISLGPKDNLPKLIKGSDLSYTFASFAVGSLLAYCSLYLTV</sequence>
<dbReference type="InterPro" id="IPR019634">
    <property type="entry name" value="Uncharacterised_Ycf49"/>
</dbReference>
<dbReference type="Pfam" id="PF10693">
    <property type="entry name" value="DUF2499"/>
    <property type="match status" value="1"/>
</dbReference>
<evidence type="ECO:0000256" key="2">
    <source>
        <dbReference type="SAM" id="SignalP"/>
    </source>
</evidence>
<name>A0ABD3P3F2_9STRA</name>
<accession>A0ABD3P3F2</accession>
<evidence type="ECO:0000313" key="4">
    <source>
        <dbReference type="Proteomes" id="UP001516023"/>
    </source>
</evidence>
<dbReference type="Proteomes" id="UP001516023">
    <property type="component" value="Unassembled WGS sequence"/>
</dbReference>
<keyword evidence="4" id="KW-1185">Reference proteome</keyword>
<gene>
    <name evidence="3" type="ORF">HJC23_006001</name>
</gene>
<dbReference type="AlphaFoldDB" id="A0ABD3P3F2"/>
<feature type="transmembrane region" description="Helical" evidence="1">
    <location>
        <begin position="387"/>
        <end position="407"/>
    </location>
</feature>
<keyword evidence="2" id="KW-0732">Signal</keyword>
<protein>
    <submittedName>
        <fullName evidence="3">Uncharacterized protein</fullName>
    </submittedName>
</protein>
<feature type="transmembrane region" description="Helical" evidence="1">
    <location>
        <begin position="297"/>
        <end position="315"/>
    </location>
</feature>
<evidence type="ECO:0000313" key="3">
    <source>
        <dbReference type="EMBL" id="KAL3782428.1"/>
    </source>
</evidence>
<dbReference type="EMBL" id="JABMIG020000286">
    <property type="protein sequence ID" value="KAL3782428.1"/>
    <property type="molecule type" value="Genomic_DNA"/>
</dbReference>
<keyword evidence="1" id="KW-1133">Transmembrane helix</keyword>
<feature type="chain" id="PRO_5044749681" evidence="2">
    <location>
        <begin position="20"/>
        <end position="409"/>
    </location>
</feature>